<protein>
    <recommendedName>
        <fullName evidence="4">Flagellar hook-associated protein 1</fullName>
    </recommendedName>
</protein>
<dbReference type="EMBL" id="BJYZ01000085">
    <property type="protein sequence ID" value="GEO43438.1"/>
    <property type="molecule type" value="Genomic_DNA"/>
</dbReference>
<evidence type="ECO:0000259" key="7">
    <source>
        <dbReference type="Pfam" id="PF00460"/>
    </source>
</evidence>
<evidence type="ECO:0000256" key="5">
    <source>
        <dbReference type="ARBA" id="ARBA00022525"/>
    </source>
</evidence>
<proteinExistence type="inferred from homology"/>
<evidence type="ECO:0000313" key="10">
    <source>
        <dbReference type="EMBL" id="GEO43438.1"/>
    </source>
</evidence>
<dbReference type="Pfam" id="PF00460">
    <property type="entry name" value="Flg_bb_rod"/>
    <property type="match status" value="1"/>
</dbReference>
<dbReference type="Pfam" id="PF06429">
    <property type="entry name" value="Flg_bbr_C"/>
    <property type="match status" value="1"/>
</dbReference>
<reference evidence="10 11" key="1">
    <citation type="submission" date="2019-07" db="EMBL/GenBank/DDBJ databases">
        <title>Whole genome shotgun sequence of Skermanella aerolata NBRC 106429.</title>
        <authorList>
            <person name="Hosoyama A."/>
            <person name="Uohara A."/>
            <person name="Ohji S."/>
            <person name="Ichikawa N."/>
        </authorList>
    </citation>
    <scope>NUCLEOTIDE SEQUENCE [LARGE SCALE GENOMIC DNA]</scope>
    <source>
        <strain evidence="10 11">NBRC 106429</strain>
    </source>
</reference>
<evidence type="ECO:0000256" key="4">
    <source>
        <dbReference type="ARBA" id="ARBA00016244"/>
    </source>
</evidence>
<keyword evidence="6" id="KW-0975">Bacterial flagellum</keyword>
<organism evidence="10 11">
    <name type="scientific">Skermanella aerolata</name>
    <dbReference type="NCBI Taxonomy" id="393310"/>
    <lineage>
        <taxon>Bacteria</taxon>
        <taxon>Pseudomonadati</taxon>
        <taxon>Pseudomonadota</taxon>
        <taxon>Alphaproteobacteria</taxon>
        <taxon>Rhodospirillales</taxon>
        <taxon>Azospirillaceae</taxon>
        <taxon>Skermanella</taxon>
    </lineage>
</organism>
<dbReference type="GO" id="GO:0005198">
    <property type="term" value="F:structural molecule activity"/>
    <property type="evidence" value="ECO:0007669"/>
    <property type="project" value="InterPro"/>
</dbReference>
<evidence type="ECO:0000256" key="1">
    <source>
        <dbReference type="ARBA" id="ARBA00004117"/>
    </source>
</evidence>
<evidence type="ECO:0000256" key="2">
    <source>
        <dbReference type="ARBA" id="ARBA00004613"/>
    </source>
</evidence>
<dbReference type="GO" id="GO:0005576">
    <property type="term" value="C:extracellular region"/>
    <property type="evidence" value="ECO:0007669"/>
    <property type="project" value="UniProtKB-SubCell"/>
</dbReference>
<comment type="caution">
    <text evidence="10">The sequence shown here is derived from an EMBL/GenBank/DDBJ whole genome shotgun (WGS) entry which is preliminary data.</text>
</comment>
<keyword evidence="5" id="KW-0964">Secreted</keyword>
<dbReference type="InterPro" id="IPR053927">
    <property type="entry name" value="FlgK_helical"/>
</dbReference>
<dbReference type="AlphaFoldDB" id="A0A512E3X7"/>
<evidence type="ECO:0000259" key="9">
    <source>
        <dbReference type="Pfam" id="PF22638"/>
    </source>
</evidence>
<feature type="domain" description="Flagellar hook-associated protein FlgK helical" evidence="9">
    <location>
        <begin position="90"/>
        <end position="311"/>
    </location>
</feature>
<dbReference type="InterPro" id="IPR010930">
    <property type="entry name" value="Flg_bb/hook_C_dom"/>
</dbReference>
<dbReference type="PANTHER" id="PTHR30033">
    <property type="entry name" value="FLAGELLAR HOOK-ASSOCIATED PROTEIN 1"/>
    <property type="match status" value="1"/>
</dbReference>
<keyword evidence="11" id="KW-1185">Reference proteome</keyword>
<dbReference type="GO" id="GO:0009425">
    <property type="term" value="C:bacterial-type flagellum basal body"/>
    <property type="evidence" value="ECO:0007669"/>
    <property type="project" value="UniProtKB-SubCell"/>
</dbReference>
<gene>
    <name evidence="10" type="ORF">SAE02_75860</name>
</gene>
<comment type="similarity">
    <text evidence="3">Belongs to the flagella basal body rod proteins family.</text>
</comment>
<dbReference type="InterPro" id="IPR001444">
    <property type="entry name" value="Flag_bb_rod_N"/>
</dbReference>
<evidence type="ECO:0000256" key="6">
    <source>
        <dbReference type="ARBA" id="ARBA00023143"/>
    </source>
</evidence>
<dbReference type="NCBIfam" id="TIGR02492">
    <property type="entry name" value="flgK_ends"/>
    <property type="match status" value="1"/>
</dbReference>
<accession>A0A512E3X7</accession>
<dbReference type="Proteomes" id="UP000321523">
    <property type="component" value="Unassembled WGS sequence"/>
</dbReference>
<evidence type="ECO:0000256" key="3">
    <source>
        <dbReference type="ARBA" id="ARBA00009677"/>
    </source>
</evidence>
<evidence type="ECO:0000259" key="8">
    <source>
        <dbReference type="Pfam" id="PF06429"/>
    </source>
</evidence>
<dbReference type="InterPro" id="IPR002371">
    <property type="entry name" value="FlgK"/>
</dbReference>
<evidence type="ECO:0000313" key="11">
    <source>
        <dbReference type="Proteomes" id="UP000321523"/>
    </source>
</evidence>
<name>A0A512E3X7_9PROT</name>
<feature type="domain" description="Flagellar basal-body/hook protein C-terminal" evidence="8">
    <location>
        <begin position="444"/>
        <end position="482"/>
    </location>
</feature>
<dbReference type="PANTHER" id="PTHR30033:SF1">
    <property type="entry name" value="FLAGELLAR HOOK-ASSOCIATED PROTEIN 1"/>
    <property type="match status" value="1"/>
</dbReference>
<dbReference type="GO" id="GO:0044780">
    <property type="term" value="P:bacterial-type flagellum assembly"/>
    <property type="evidence" value="ECO:0007669"/>
    <property type="project" value="InterPro"/>
</dbReference>
<dbReference type="Pfam" id="PF22638">
    <property type="entry name" value="FlgK_D1"/>
    <property type="match status" value="1"/>
</dbReference>
<dbReference type="GO" id="GO:0009424">
    <property type="term" value="C:bacterial-type flagellum hook"/>
    <property type="evidence" value="ECO:0007669"/>
    <property type="project" value="InterPro"/>
</dbReference>
<comment type="subcellular location">
    <subcellularLocation>
        <location evidence="1">Bacterial flagellum basal body</location>
    </subcellularLocation>
    <subcellularLocation>
        <location evidence="2">Secreted</location>
    </subcellularLocation>
</comment>
<sequence length="485" mass="52258">MGLDLSLRTAMSGLRTVQKGLDTVSSNIANADTPGYTRKVLTQSTVVMDGKSLGVQTGNIEREVDTALQRETLTQESRVSRLGVLDQYLGQVEMLHGDPEQETSLGNVVNQMRDGFAKLMDSPSSIPLQNEVVSLADNLARTTNRLAEGINTIRTNVQGEIESAIDDINTQFQTIDDLNRKIRTSTALGQKEPDLEDKRDEAVRLVAEQIDINVMKRSDGSIAILDHYGQPLLEDTYKPLSIATTVISPQVAYPGGIPPIRLGDSTTGADVTGQLRGGRLGGLIELRDQSLPRFQAQLDEFSQTLSETFSTAGLTLFTDINGVVPADLPTTASIGYANQMQVSQTIRDDPRLLRDGDDATSAGAADSTLLRSIVDGVLGSGQTFQTAGLGPNSNLTSSLPASTDFASFATELVSYQVNEKANATSQLQSATSLRDQLKTKLSDQSGVNLDTEVSLLIQLQRSYSSSAQVVSTNRQMFNDLISIVR</sequence>
<feature type="domain" description="Flagellar basal body rod protein N-terminal" evidence="7">
    <location>
        <begin position="7"/>
        <end position="37"/>
    </location>
</feature>
<dbReference type="SUPFAM" id="SSF64518">
    <property type="entry name" value="Phase 1 flagellin"/>
    <property type="match status" value="1"/>
</dbReference>